<proteinExistence type="predicted"/>
<sequence>MPTIIKEFPKPSPVKYLPGPQYCPETGRTVCSKVSPYYPLDEVLMVVKMMQATRFNLSSEFVDESENASEPFPNEDYEEYGDFDTFSPSFDSGRSYREDKYRYDAFHNQQSSPQQSPYFSRTIRPFPSAAHSWSSYSIRKKPSNELLAKHFYNLDWKFGQGFAPPFSYSPIGQASTIGSLASSSTITATRQRLNSESYSNFTTTNSSNLNYHSNSDINVEEISNIIPNQTDPIIVMEMKRKKSPIQSDLLYGSVKTIRSKTSSNSSPSFASPIDHYNERVIARPKRQISSDNEFFSEQLCPSRVILLEPKAALNDRRQWKYVVNLAERDPRLKQAIKVEVCTTPNAPCNNQISLPFGYVSRCRQKYIKKKLISLDESGQSISSENFFAPSCCMCEVTRSSETTMGRSASASSTIQSSLVPSESFLKNRHEMITTPGKKFSQSALSSRKLMLNSDDATTTIATTITSQQSIATKTDPTRTENRKIRDYELEETSSAIKH</sequence>
<evidence type="ECO:0000256" key="1">
    <source>
        <dbReference type="ARBA" id="ARBA00022729"/>
    </source>
</evidence>
<dbReference type="GO" id="GO:0005615">
    <property type="term" value="C:extracellular space"/>
    <property type="evidence" value="ECO:0007669"/>
    <property type="project" value="UniProtKB-ARBA"/>
</dbReference>
<name>A0A132AH89_SARSC</name>
<dbReference type="PANTHER" id="PTHR23199:SF13">
    <property type="entry name" value="PROTEIN SPAETZLE 3"/>
    <property type="match status" value="1"/>
</dbReference>
<dbReference type="Proteomes" id="UP000616769">
    <property type="component" value="Unassembled WGS sequence"/>
</dbReference>
<dbReference type="InterPro" id="IPR052444">
    <property type="entry name" value="Spz/Toll_ligand-like"/>
</dbReference>
<dbReference type="GO" id="GO:0021556">
    <property type="term" value="P:central nervous system formation"/>
    <property type="evidence" value="ECO:0007669"/>
    <property type="project" value="TreeGrafter"/>
</dbReference>
<evidence type="ECO:0000259" key="5">
    <source>
        <dbReference type="Pfam" id="PF16077"/>
    </source>
</evidence>
<evidence type="ECO:0000256" key="2">
    <source>
        <dbReference type="ARBA" id="ARBA00023157"/>
    </source>
</evidence>
<gene>
    <name evidence="6" type="ORF">QR98_0083550</name>
</gene>
<dbReference type="GO" id="GO:0045087">
    <property type="term" value="P:innate immune response"/>
    <property type="evidence" value="ECO:0007669"/>
    <property type="project" value="TreeGrafter"/>
</dbReference>
<dbReference type="Pfam" id="PF16077">
    <property type="entry name" value="Spaetzle"/>
    <property type="match status" value="1"/>
</dbReference>
<dbReference type="AlphaFoldDB" id="A0A132AH89"/>
<keyword evidence="2" id="KW-1015">Disulfide bond</keyword>
<dbReference type="Gene3D" id="2.10.90.10">
    <property type="entry name" value="Cystine-knot cytokines"/>
    <property type="match status" value="1"/>
</dbReference>
<feature type="region of interest" description="Disordered" evidence="4">
    <location>
        <begin position="468"/>
        <end position="498"/>
    </location>
</feature>
<organism evidence="6 7">
    <name type="scientific">Sarcoptes scabiei</name>
    <name type="common">Itch mite</name>
    <name type="synonym">Acarus scabiei</name>
    <dbReference type="NCBI Taxonomy" id="52283"/>
    <lineage>
        <taxon>Eukaryota</taxon>
        <taxon>Metazoa</taxon>
        <taxon>Ecdysozoa</taxon>
        <taxon>Arthropoda</taxon>
        <taxon>Chelicerata</taxon>
        <taxon>Arachnida</taxon>
        <taxon>Acari</taxon>
        <taxon>Acariformes</taxon>
        <taxon>Sarcoptiformes</taxon>
        <taxon>Astigmata</taxon>
        <taxon>Psoroptidia</taxon>
        <taxon>Sarcoptoidea</taxon>
        <taxon>Sarcoptidae</taxon>
        <taxon>Sarcoptinae</taxon>
        <taxon>Sarcoptes</taxon>
    </lineage>
</organism>
<dbReference type="GO" id="GO:0005121">
    <property type="term" value="F:Toll binding"/>
    <property type="evidence" value="ECO:0007669"/>
    <property type="project" value="TreeGrafter"/>
</dbReference>
<dbReference type="PANTHER" id="PTHR23199">
    <property type="entry name" value="NEUROTROPHIN 1-RELATED"/>
    <property type="match status" value="1"/>
</dbReference>
<feature type="domain" description="Spaetzle" evidence="5">
    <location>
        <begin position="298"/>
        <end position="396"/>
    </location>
</feature>
<dbReference type="InterPro" id="IPR032104">
    <property type="entry name" value="Spaetzle"/>
</dbReference>
<dbReference type="VEuPathDB" id="VectorBase:SSCA004651"/>
<feature type="compositionally biased region" description="Basic and acidic residues" evidence="4">
    <location>
        <begin position="475"/>
        <end position="487"/>
    </location>
</feature>
<dbReference type="EMBL" id="JXLN01014112">
    <property type="protein sequence ID" value="KPM09810.1"/>
    <property type="molecule type" value="Genomic_DNA"/>
</dbReference>
<evidence type="ECO:0000313" key="6">
    <source>
        <dbReference type="EMBL" id="KPM09810.1"/>
    </source>
</evidence>
<evidence type="ECO:0000256" key="4">
    <source>
        <dbReference type="SAM" id="MobiDB-lite"/>
    </source>
</evidence>
<dbReference type="SUPFAM" id="SSF57501">
    <property type="entry name" value="Cystine-knot cytokines"/>
    <property type="match status" value="1"/>
</dbReference>
<comment type="caution">
    <text evidence="6">The sequence shown here is derived from an EMBL/GenBank/DDBJ whole genome shotgun (WGS) entry which is preliminary data.</text>
</comment>
<keyword evidence="1" id="KW-0732">Signal</keyword>
<reference evidence="6 7" key="1">
    <citation type="journal article" date="2015" name="Parasit. Vectors">
        <title>Draft genome of the scabies mite.</title>
        <authorList>
            <person name="Rider S.D.Jr."/>
            <person name="Morgan M.S."/>
            <person name="Arlian L.G."/>
        </authorList>
    </citation>
    <scope>NUCLEOTIDE SEQUENCE [LARGE SCALE GENOMIC DNA]</scope>
    <source>
        <strain evidence="6">Arlian Lab</strain>
    </source>
</reference>
<protein>
    <recommendedName>
        <fullName evidence="5">Spaetzle domain-containing protein</fullName>
    </recommendedName>
</protein>
<dbReference type="InterPro" id="IPR029034">
    <property type="entry name" value="Cystine-knot_cytokine"/>
</dbReference>
<dbReference type="OrthoDB" id="7933576at2759"/>
<accession>A0A132AH89</accession>
<dbReference type="GO" id="GO:0008083">
    <property type="term" value="F:growth factor activity"/>
    <property type="evidence" value="ECO:0007669"/>
    <property type="project" value="TreeGrafter"/>
</dbReference>
<keyword evidence="3" id="KW-0325">Glycoprotein</keyword>
<evidence type="ECO:0000313" key="7">
    <source>
        <dbReference type="Proteomes" id="UP000616769"/>
    </source>
</evidence>
<evidence type="ECO:0000256" key="3">
    <source>
        <dbReference type="ARBA" id="ARBA00023180"/>
    </source>
</evidence>